<evidence type="ECO:0000313" key="1">
    <source>
        <dbReference type="EMBL" id="MFK0525399.1"/>
    </source>
</evidence>
<accession>A0A2W0CBP8</accession>
<evidence type="ECO:0000313" key="3">
    <source>
        <dbReference type="Proteomes" id="UP000247459"/>
    </source>
</evidence>
<reference evidence="1 4" key="2">
    <citation type="submission" date="2024-11" db="EMBL/GenBank/DDBJ databases">
        <title>Identification and Characterization of a Novel Fosfomycin Bacillithiol Transferase FosB8 in Paenibacillus illinoisensis.</title>
        <authorList>
            <person name="Lu W."/>
        </authorList>
    </citation>
    <scope>NUCLEOTIDE SEQUENCE [LARGE SCALE GENOMIC DNA]</scope>
    <source>
        <strain evidence="1 4">WP77</strain>
    </source>
</reference>
<dbReference type="Proteomes" id="UP001618531">
    <property type="component" value="Unassembled WGS sequence"/>
</dbReference>
<dbReference type="Proteomes" id="UP000247459">
    <property type="component" value="Unassembled WGS sequence"/>
</dbReference>
<keyword evidence="4" id="KW-1185">Reference proteome</keyword>
<name>A0A2W0CBP8_9BACL</name>
<protein>
    <submittedName>
        <fullName evidence="2">Uncharacterized protein</fullName>
    </submittedName>
</protein>
<dbReference type="EMBL" id="JBIYSL010000006">
    <property type="protein sequence ID" value="MFK0525399.1"/>
    <property type="molecule type" value="Genomic_DNA"/>
</dbReference>
<dbReference type="OrthoDB" id="2658937at2"/>
<dbReference type="RefSeq" id="WP_095291627.1">
    <property type="nucleotide sequence ID" value="NZ_CP181317.1"/>
</dbReference>
<proteinExistence type="predicted"/>
<comment type="caution">
    <text evidence="2">The sequence shown here is derived from an EMBL/GenBank/DDBJ whole genome shotgun (WGS) entry which is preliminary data.</text>
</comment>
<evidence type="ECO:0000313" key="2">
    <source>
        <dbReference type="EMBL" id="PYY30443.1"/>
    </source>
</evidence>
<dbReference type="AlphaFoldDB" id="A0A2W0CBP8"/>
<sequence length="93" mass="10662">MKESEKQALYQEAESSVVQYFKQKYELDVVITSKELLPEMAVSQIGLKGHVKDHEDQSFGISYDYKKKTTKNLVISPEIEEAIQAKGYDPYAK</sequence>
<dbReference type="EMBL" id="PRLG01000008">
    <property type="protein sequence ID" value="PYY30443.1"/>
    <property type="molecule type" value="Genomic_DNA"/>
</dbReference>
<organism evidence="2 3">
    <name type="scientific">Paenibacillus illinoisensis</name>
    <dbReference type="NCBI Taxonomy" id="59845"/>
    <lineage>
        <taxon>Bacteria</taxon>
        <taxon>Bacillati</taxon>
        <taxon>Bacillota</taxon>
        <taxon>Bacilli</taxon>
        <taxon>Bacillales</taxon>
        <taxon>Paenibacillaceae</taxon>
        <taxon>Paenibacillus</taxon>
    </lineage>
</organism>
<evidence type="ECO:0000313" key="4">
    <source>
        <dbReference type="Proteomes" id="UP001618531"/>
    </source>
</evidence>
<gene>
    <name evidence="1" type="ORF">ACINKY_24615</name>
    <name evidence="2" type="ORF">PIL02S_00993</name>
</gene>
<reference evidence="2 3" key="1">
    <citation type="submission" date="2018-01" db="EMBL/GenBank/DDBJ databases">
        <title>Genome sequence of the PGP bacterium Paenibacillus illinoisensis E3.</title>
        <authorList>
            <person name="Rolli E."/>
            <person name="Marasco R."/>
            <person name="Bessem C."/>
            <person name="Michoud G."/>
            <person name="Gaiarsa S."/>
            <person name="Borin S."/>
            <person name="Daffonchio D."/>
        </authorList>
    </citation>
    <scope>NUCLEOTIDE SEQUENCE [LARGE SCALE GENOMIC DNA]</scope>
    <source>
        <strain evidence="2 3">E3</strain>
    </source>
</reference>